<dbReference type="Pfam" id="PF03061">
    <property type="entry name" value="4HBT"/>
    <property type="match status" value="1"/>
</dbReference>
<sequence>MNLLENLDIKVECRSAQKTIVSLKVSDAIKQPYGFVHGGINTVLAETAASIAANCAASDDQIAIGISVNTNHLAPVSNGILNAVAKPIRIGRSLQVWHVDTIQYPNRILSSTSIVTTKFHTT</sequence>
<dbReference type="EMBL" id="AZEG01000005">
    <property type="protein sequence ID" value="KRL38301.1"/>
    <property type="molecule type" value="Genomic_DNA"/>
</dbReference>
<dbReference type="GO" id="GO:0061522">
    <property type="term" value="F:1,4-dihydroxy-2-naphthoyl-CoA thioesterase activity"/>
    <property type="evidence" value="ECO:0007669"/>
    <property type="project" value="TreeGrafter"/>
</dbReference>
<dbReference type="STRING" id="1423812.FD20_GL001918"/>
<dbReference type="OrthoDB" id="9798208at2"/>
<dbReference type="InterPro" id="IPR003736">
    <property type="entry name" value="PAAI_dom"/>
</dbReference>
<dbReference type="InterPro" id="IPR006683">
    <property type="entry name" value="Thioestr_dom"/>
</dbReference>
<evidence type="ECO:0000313" key="5">
    <source>
        <dbReference type="Proteomes" id="UP000051155"/>
    </source>
</evidence>
<dbReference type="NCBIfam" id="TIGR00369">
    <property type="entry name" value="unchar_dom_1"/>
    <property type="match status" value="1"/>
</dbReference>
<feature type="domain" description="Thioesterase" evidence="3">
    <location>
        <begin position="33"/>
        <end position="100"/>
    </location>
</feature>
<accession>A0A0R1Q0Q1</accession>
<dbReference type="PANTHER" id="PTHR43240">
    <property type="entry name" value="1,4-DIHYDROXY-2-NAPHTHOYL-COA THIOESTERASE 1"/>
    <property type="match status" value="1"/>
</dbReference>
<proteinExistence type="inferred from homology"/>
<evidence type="ECO:0000313" key="4">
    <source>
        <dbReference type="EMBL" id="KRL38301.1"/>
    </source>
</evidence>
<evidence type="ECO:0000259" key="3">
    <source>
        <dbReference type="Pfam" id="PF03061"/>
    </source>
</evidence>
<dbReference type="RefSeq" id="WP_057736259.1">
    <property type="nucleotide sequence ID" value="NZ_AZEG01000005.1"/>
</dbReference>
<dbReference type="CDD" id="cd03443">
    <property type="entry name" value="PaaI_thioesterase"/>
    <property type="match status" value="1"/>
</dbReference>
<name>A0A0R1Q0Q1_9LACO</name>
<comment type="caution">
    <text evidence="4">The sequence shown here is derived from an EMBL/GenBank/DDBJ whole genome shotgun (WGS) entry which is preliminary data.</text>
</comment>
<dbReference type="GO" id="GO:0005829">
    <property type="term" value="C:cytosol"/>
    <property type="evidence" value="ECO:0007669"/>
    <property type="project" value="TreeGrafter"/>
</dbReference>
<reference evidence="4 5" key="1">
    <citation type="journal article" date="2015" name="Genome Announc.">
        <title>Expanding the biotechnology potential of lactobacilli through comparative genomics of 213 strains and associated genera.</title>
        <authorList>
            <person name="Sun Z."/>
            <person name="Harris H.M."/>
            <person name="McCann A."/>
            <person name="Guo C."/>
            <person name="Argimon S."/>
            <person name="Zhang W."/>
            <person name="Yang X."/>
            <person name="Jeffery I.B."/>
            <person name="Cooney J.C."/>
            <person name="Kagawa T.F."/>
            <person name="Liu W."/>
            <person name="Song Y."/>
            <person name="Salvetti E."/>
            <person name="Wrobel A."/>
            <person name="Rasinkangas P."/>
            <person name="Parkhill J."/>
            <person name="Rea M.C."/>
            <person name="O'Sullivan O."/>
            <person name="Ritari J."/>
            <person name="Douillard F.P."/>
            <person name="Paul Ross R."/>
            <person name="Yang R."/>
            <person name="Briner A.E."/>
            <person name="Felis G.E."/>
            <person name="de Vos W.M."/>
            <person name="Barrangou R."/>
            <person name="Klaenhammer T.R."/>
            <person name="Caufield P.W."/>
            <person name="Cui Y."/>
            <person name="Zhang H."/>
            <person name="O'Toole P.W."/>
        </authorList>
    </citation>
    <scope>NUCLEOTIDE SEQUENCE [LARGE SCALE GENOMIC DNA]</scope>
    <source>
        <strain evidence="4 5">DSM 19971</strain>
    </source>
</reference>
<organism evidence="4 5">
    <name type="scientific">Liquorilactobacillus uvarum DSM 19971</name>
    <dbReference type="NCBI Taxonomy" id="1423812"/>
    <lineage>
        <taxon>Bacteria</taxon>
        <taxon>Bacillati</taxon>
        <taxon>Bacillota</taxon>
        <taxon>Bacilli</taxon>
        <taxon>Lactobacillales</taxon>
        <taxon>Lactobacillaceae</taxon>
        <taxon>Liquorilactobacillus</taxon>
    </lineage>
</organism>
<evidence type="ECO:0000256" key="2">
    <source>
        <dbReference type="ARBA" id="ARBA00022801"/>
    </source>
</evidence>
<dbReference type="Proteomes" id="UP000051155">
    <property type="component" value="Unassembled WGS sequence"/>
</dbReference>
<comment type="similarity">
    <text evidence="1">Belongs to the thioesterase PaaI family.</text>
</comment>
<protein>
    <recommendedName>
        <fullName evidence="3">Thioesterase domain-containing protein</fullName>
    </recommendedName>
</protein>
<gene>
    <name evidence="4" type="ORF">FD20_GL001918</name>
</gene>
<evidence type="ECO:0000256" key="1">
    <source>
        <dbReference type="ARBA" id="ARBA00008324"/>
    </source>
</evidence>
<dbReference type="PATRIC" id="fig|1423812.3.peg.2035"/>
<dbReference type="AlphaFoldDB" id="A0A0R1Q0Q1"/>
<dbReference type="Gene3D" id="3.10.129.10">
    <property type="entry name" value="Hotdog Thioesterase"/>
    <property type="match status" value="1"/>
</dbReference>
<keyword evidence="5" id="KW-1185">Reference proteome</keyword>
<keyword evidence="2" id="KW-0378">Hydrolase</keyword>
<dbReference type="InterPro" id="IPR029069">
    <property type="entry name" value="HotDog_dom_sf"/>
</dbReference>
<dbReference type="SUPFAM" id="SSF54637">
    <property type="entry name" value="Thioesterase/thiol ester dehydrase-isomerase"/>
    <property type="match status" value="1"/>
</dbReference>
<dbReference type="PANTHER" id="PTHR43240:SF5">
    <property type="entry name" value="1,4-DIHYDROXY-2-NAPHTHOYL-COA THIOESTERASE 1"/>
    <property type="match status" value="1"/>
</dbReference>